<dbReference type="Proteomes" id="UP001054889">
    <property type="component" value="Unassembled WGS sequence"/>
</dbReference>
<evidence type="ECO:0000259" key="2">
    <source>
        <dbReference type="Pfam" id="PF04782"/>
    </source>
</evidence>
<gene>
    <name evidence="4" type="primary">ga19379</name>
    <name evidence="4" type="ORF">PR202_ga19379</name>
</gene>
<evidence type="ECO:0008006" key="6">
    <source>
        <dbReference type="Google" id="ProtNLM"/>
    </source>
</evidence>
<dbReference type="Pfam" id="PF04783">
    <property type="entry name" value="DUF630"/>
    <property type="match status" value="1"/>
</dbReference>
<dbReference type="EMBL" id="BQKI01000009">
    <property type="protein sequence ID" value="GJN02061.1"/>
    <property type="molecule type" value="Genomic_DNA"/>
</dbReference>
<reference evidence="4" key="1">
    <citation type="journal article" date="2018" name="DNA Res.">
        <title>Multiple hybrid de novo genome assembly of finger millet, an orphan allotetraploid crop.</title>
        <authorList>
            <person name="Hatakeyama M."/>
            <person name="Aluri S."/>
            <person name="Balachadran M.T."/>
            <person name="Sivarajan S.R."/>
            <person name="Patrignani A."/>
            <person name="Gruter S."/>
            <person name="Poveda L."/>
            <person name="Shimizu-Inatsugi R."/>
            <person name="Baeten J."/>
            <person name="Francoijs K.J."/>
            <person name="Nataraja K.N."/>
            <person name="Reddy Y.A.N."/>
            <person name="Phadnis S."/>
            <person name="Ravikumar R.L."/>
            <person name="Schlapbach R."/>
            <person name="Sreeman S.M."/>
            <person name="Shimizu K.K."/>
        </authorList>
    </citation>
    <scope>NUCLEOTIDE SEQUENCE</scope>
</reference>
<dbReference type="PANTHER" id="PTHR21450:SF38">
    <property type="entry name" value="OS04G0562800 PROTEIN"/>
    <property type="match status" value="1"/>
</dbReference>
<dbReference type="PANTHER" id="PTHR21450">
    <property type="entry name" value="PROTEIN ALTERED PHOSPHATE STARVATION RESPONSE 1"/>
    <property type="match status" value="1"/>
</dbReference>
<evidence type="ECO:0000259" key="3">
    <source>
        <dbReference type="Pfam" id="PF04783"/>
    </source>
</evidence>
<dbReference type="InterPro" id="IPR006867">
    <property type="entry name" value="DUF632"/>
</dbReference>
<protein>
    <recommendedName>
        <fullName evidence="6">BZIP transcription factor</fullName>
    </recommendedName>
</protein>
<keyword evidence="5" id="KW-1185">Reference proteome</keyword>
<feature type="compositionally biased region" description="Low complexity" evidence="1">
    <location>
        <begin position="301"/>
        <end position="311"/>
    </location>
</feature>
<dbReference type="Pfam" id="PF04782">
    <property type="entry name" value="DUF632"/>
    <property type="match status" value="1"/>
</dbReference>
<evidence type="ECO:0000313" key="5">
    <source>
        <dbReference type="Proteomes" id="UP001054889"/>
    </source>
</evidence>
<feature type="compositionally biased region" description="Acidic residues" evidence="1">
    <location>
        <begin position="264"/>
        <end position="277"/>
    </location>
</feature>
<feature type="domain" description="DUF630" evidence="3">
    <location>
        <begin position="1"/>
        <end position="53"/>
    </location>
</feature>
<organism evidence="4 5">
    <name type="scientific">Eleusine coracana subsp. coracana</name>
    <dbReference type="NCBI Taxonomy" id="191504"/>
    <lineage>
        <taxon>Eukaryota</taxon>
        <taxon>Viridiplantae</taxon>
        <taxon>Streptophyta</taxon>
        <taxon>Embryophyta</taxon>
        <taxon>Tracheophyta</taxon>
        <taxon>Spermatophyta</taxon>
        <taxon>Magnoliopsida</taxon>
        <taxon>Liliopsida</taxon>
        <taxon>Poales</taxon>
        <taxon>Poaceae</taxon>
        <taxon>PACMAD clade</taxon>
        <taxon>Chloridoideae</taxon>
        <taxon>Cynodonteae</taxon>
        <taxon>Eleusininae</taxon>
        <taxon>Eleusine</taxon>
    </lineage>
</organism>
<feature type="compositionally biased region" description="Basic and acidic residues" evidence="1">
    <location>
        <begin position="110"/>
        <end position="119"/>
    </location>
</feature>
<dbReference type="AlphaFoldDB" id="A0AAV5CVG3"/>
<feature type="compositionally biased region" description="Low complexity" evidence="1">
    <location>
        <begin position="99"/>
        <end position="108"/>
    </location>
</feature>
<dbReference type="InterPro" id="IPR006868">
    <property type="entry name" value="DUF630"/>
</dbReference>
<reference evidence="4" key="2">
    <citation type="submission" date="2021-12" db="EMBL/GenBank/DDBJ databases">
        <title>Resequencing data analysis of finger millet.</title>
        <authorList>
            <person name="Hatakeyama M."/>
            <person name="Aluri S."/>
            <person name="Balachadran M.T."/>
            <person name="Sivarajan S.R."/>
            <person name="Poveda L."/>
            <person name="Shimizu-Inatsugi R."/>
            <person name="Schlapbach R."/>
            <person name="Sreeman S.M."/>
            <person name="Shimizu K.K."/>
        </authorList>
    </citation>
    <scope>NUCLEOTIDE SEQUENCE</scope>
</reference>
<comment type="caution">
    <text evidence="4">The sequence shown here is derived from an EMBL/GenBank/DDBJ whole genome shotgun (WGS) entry which is preliminary data.</text>
</comment>
<sequence length="668" mass="72964">MGCKGSKLDDQEAVALCRARAELLAAAVRHRYALADAHAALASSIDAVASPLHGILLLLRLQAHNRLELPSDRKRGNRNRRPSDPSLPPRSSLHHSHLELGSPSGSDPDSPPRHVGPELHPHFAASYGYGYTPPQPAFAYPLPAPAQVQAGSQLQFYYARSRPPPPSVAVAQRAPRPVADRAYYGSFDAAASGHPQPQYHHAAYGARAQAAPPSPPKASAWDFLNVFENYDSYGADDAYYNNYASTAAAYTPSRSSREVREEEGIPDLEDDDEDAEDVVVKHVSGEYSAGHGSGGARSRRSSVGGASSGVAEFDEPENVTIAHTQDLVMGEARRRSSLAHRNVSVPTPAPPPVQRAVGGNADVAGEIKAQLARAAEAARELAPLLEVGRPSYQGSSSSVYHSSSRIVSAISASHLGCKDMDLLDVGLMEKVADSRTLSSALEKLYFWERKLYNEVKAEEKMRLLIVKNSKRLKLLDQRGSEPQKIDATRNLLRKLSTKIRISVRVIAKISKKINRVRDEELWPQVNVLIVGFVKMWQDKLDSYQSQCQAISELKNLNSVDSGGSSQDLAIELELELIKWIINVSSWVSAQRNFAKALNGWLALCLNYEPEEACNGASSYSPGSMGAPLVFVICNKWSQAMDRISEKDVVSAMHALVSSVRHQWEQQHL</sequence>
<evidence type="ECO:0000256" key="1">
    <source>
        <dbReference type="SAM" id="MobiDB-lite"/>
    </source>
</evidence>
<name>A0AAV5CVG3_ELECO</name>
<feature type="domain" description="DUF632" evidence="2">
    <location>
        <begin position="362"/>
        <end position="661"/>
    </location>
</feature>
<proteinExistence type="predicted"/>
<feature type="region of interest" description="Disordered" evidence="1">
    <location>
        <begin position="250"/>
        <end position="311"/>
    </location>
</feature>
<feature type="region of interest" description="Disordered" evidence="1">
    <location>
        <begin position="69"/>
        <end position="119"/>
    </location>
</feature>
<accession>A0AAV5CVG3</accession>
<evidence type="ECO:0000313" key="4">
    <source>
        <dbReference type="EMBL" id="GJN02061.1"/>
    </source>
</evidence>